<dbReference type="InterPro" id="IPR040256">
    <property type="entry name" value="At4g02000-like"/>
</dbReference>
<dbReference type="Proteomes" id="UP001552299">
    <property type="component" value="Unassembled WGS sequence"/>
</dbReference>
<proteinExistence type="predicted"/>
<protein>
    <recommendedName>
        <fullName evidence="3">DUF4283 domain-containing protein</fullName>
    </recommendedName>
</protein>
<accession>A0ABD0USX1</accession>
<evidence type="ECO:0000313" key="2">
    <source>
        <dbReference type="Proteomes" id="UP001552299"/>
    </source>
</evidence>
<dbReference type="PANTHER" id="PTHR31286">
    <property type="entry name" value="GLYCINE-RICH CELL WALL STRUCTURAL PROTEIN 1.8-LIKE"/>
    <property type="match status" value="1"/>
</dbReference>
<dbReference type="PANTHER" id="PTHR31286:SF180">
    <property type="entry name" value="OS10G0362600 PROTEIN"/>
    <property type="match status" value="1"/>
</dbReference>
<comment type="caution">
    <text evidence="1">The sequence shown here is derived from an EMBL/GenBank/DDBJ whole genome shotgun (WGS) entry which is preliminary data.</text>
</comment>
<gene>
    <name evidence="1" type="ORF">M5K25_016868</name>
</gene>
<keyword evidence="2" id="KW-1185">Reference proteome</keyword>
<dbReference type="AlphaFoldDB" id="A0ABD0USX1"/>
<reference evidence="1 2" key="1">
    <citation type="journal article" date="2024" name="Plant Biotechnol. J.">
        <title>Dendrobium thyrsiflorum genome and its molecular insights into genes involved in important horticultural traits.</title>
        <authorList>
            <person name="Chen B."/>
            <person name="Wang J.Y."/>
            <person name="Zheng P.J."/>
            <person name="Li K.L."/>
            <person name="Liang Y.M."/>
            <person name="Chen X.F."/>
            <person name="Zhang C."/>
            <person name="Zhao X."/>
            <person name="He X."/>
            <person name="Zhang G.Q."/>
            <person name="Liu Z.J."/>
            <person name="Xu Q."/>
        </authorList>
    </citation>
    <scope>NUCLEOTIDE SEQUENCE [LARGE SCALE GENOMIC DNA]</scope>
    <source>
        <strain evidence="1">GZMU011</strain>
    </source>
</reference>
<name>A0ABD0USX1_DENTH</name>
<evidence type="ECO:0000313" key="1">
    <source>
        <dbReference type="EMBL" id="KAL0913407.1"/>
    </source>
</evidence>
<sequence length="374" mass="41164">MTVVSFNGRKNICSFLEALSRASSLGDFSNLKLSTHRELPSLWISEVEILDLAQPFEYALVGSLFGRPLKTNNAAAVGLWSSVVRVLVELDVSKSYPESVWICPDNLGYIQQIAMENFPPFCDHCKSLGHYKPNCGILHPHVVRAPPIVSKPIVQIVGIGSVAQRVFVDVNAQEVIEIHNSMANDPLMTPIFVANPVIDIVENGNAFQEGIVTHNPLATNPLLTPDIDPFWFLCGLPADGFVGLDRDEPTTAVVVSDTNPTMDVRHCEVNRSNDVDVNDEVSIIDVPISLVDNDDIGADQGDWLAECDLLANCDVEEEIYVNGDDSLGIYGLNVIRNVEEGCCGYFYWLEQIATVLLLLHFFCGPALRWLLVNA</sequence>
<organism evidence="1 2">
    <name type="scientific">Dendrobium thyrsiflorum</name>
    <name type="common">Pinecone-like raceme dendrobium</name>
    <name type="synonym">Orchid</name>
    <dbReference type="NCBI Taxonomy" id="117978"/>
    <lineage>
        <taxon>Eukaryota</taxon>
        <taxon>Viridiplantae</taxon>
        <taxon>Streptophyta</taxon>
        <taxon>Embryophyta</taxon>
        <taxon>Tracheophyta</taxon>
        <taxon>Spermatophyta</taxon>
        <taxon>Magnoliopsida</taxon>
        <taxon>Liliopsida</taxon>
        <taxon>Asparagales</taxon>
        <taxon>Orchidaceae</taxon>
        <taxon>Epidendroideae</taxon>
        <taxon>Malaxideae</taxon>
        <taxon>Dendrobiinae</taxon>
        <taxon>Dendrobium</taxon>
    </lineage>
</organism>
<evidence type="ECO:0008006" key="3">
    <source>
        <dbReference type="Google" id="ProtNLM"/>
    </source>
</evidence>
<dbReference type="EMBL" id="JANQDX010000013">
    <property type="protein sequence ID" value="KAL0913407.1"/>
    <property type="molecule type" value="Genomic_DNA"/>
</dbReference>